<feature type="transmembrane region" description="Helical" evidence="1">
    <location>
        <begin position="46"/>
        <end position="64"/>
    </location>
</feature>
<dbReference type="AlphaFoldDB" id="A0A7M2Y6P4"/>
<sequence length="108" mass="12128">MGYFLYKGLKKPLIFFGLKDKYIYFAMGSAVGGLITVAILSSLFGLFGMIIGAAIGGTGVFLSYKMQDSKGLYNKTRNEEELHIIPTKFRNVKLLPKKVNHELKEKNF</sequence>
<protein>
    <submittedName>
        <fullName evidence="2">DUF4133 domain-containing protein</fullName>
    </submittedName>
</protein>
<keyword evidence="3" id="KW-1185">Reference proteome</keyword>
<organism evidence="2 3">
    <name type="scientific">Kaistella flava</name>
    <name type="common">ex Peng et al. 2021</name>
    <dbReference type="NCBI Taxonomy" id="2038776"/>
    <lineage>
        <taxon>Bacteria</taxon>
        <taxon>Pseudomonadati</taxon>
        <taxon>Bacteroidota</taxon>
        <taxon>Flavobacteriia</taxon>
        <taxon>Flavobacteriales</taxon>
        <taxon>Weeksellaceae</taxon>
        <taxon>Chryseobacterium group</taxon>
        <taxon>Kaistella</taxon>
    </lineage>
</organism>
<name>A0A7M2Y6P4_9FLAO</name>
<dbReference type="KEGG" id="kfa:Q73A0000_05355"/>
<proteinExistence type="predicted"/>
<keyword evidence="1" id="KW-1133">Transmembrane helix</keyword>
<gene>
    <name evidence="2" type="ORF">Q73A0000_05355</name>
</gene>
<keyword evidence="1" id="KW-0472">Membrane</keyword>
<keyword evidence="1" id="KW-0812">Transmembrane</keyword>
<evidence type="ECO:0000256" key="1">
    <source>
        <dbReference type="SAM" id="Phobius"/>
    </source>
</evidence>
<dbReference type="Proteomes" id="UP000594195">
    <property type="component" value="Chromosome"/>
</dbReference>
<dbReference type="EMBL" id="CP040442">
    <property type="protein sequence ID" value="QOW09831.1"/>
    <property type="molecule type" value="Genomic_DNA"/>
</dbReference>
<reference evidence="2 3" key="1">
    <citation type="submission" date="2019-05" db="EMBL/GenBank/DDBJ databases">
        <title>Chryseobacterium sp. isolated from King George Island, maritime Antarctica.</title>
        <authorList>
            <person name="Peng X."/>
        </authorList>
    </citation>
    <scope>NUCLEOTIDE SEQUENCE [LARGE SCALE GENOMIC DNA]</scope>
    <source>
        <strain evidence="2 3">7-3A</strain>
    </source>
</reference>
<feature type="transmembrane region" description="Helical" evidence="1">
    <location>
        <begin position="21"/>
        <end position="40"/>
    </location>
</feature>
<evidence type="ECO:0000313" key="3">
    <source>
        <dbReference type="Proteomes" id="UP000594195"/>
    </source>
</evidence>
<accession>A0A7M2Y6P4</accession>
<evidence type="ECO:0000313" key="2">
    <source>
        <dbReference type="EMBL" id="QOW09831.1"/>
    </source>
</evidence>